<reference evidence="2" key="1">
    <citation type="journal article" date="2020" name="Nature">
        <title>Giant virus diversity and host interactions through global metagenomics.</title>
        <authorList>
            <person name="Schulz F."/>
            <person name="Roux S."/>
            <person name="Paez-Espino D."/>
            <person name="Jungbluth S."/>
            <person name="Walsh D.A."/>
            <person name="Denef V.J."/>
            <person name="McMahon K.D."/>
            <person name="Konstantinidis K.T."/>
            <person name="Eloe-Fadrosh E.A."/>
            <person name="Kyrpides N.C."/>
            <person name="Woyke T."/>
        </authorList>
    </citation>
    <scope>NUCLEOTIDE SEQUENCE</scope>
    <source>
        <strain evidence="2">GVMAG-S-ERX555943-30</strain>
    </source>
</reference>
<name>A0A6C0ATU8_9ZZZZ</name>
<dbReference type="EMBL" id="MN738749">
    <property type="protein sequence ID" value="QHS83168.1"/>
    <property type="molecule type" value="Genomic_DNA"/>
</dbReference>
<sequence length="349" mass="41140">MYLLYNTNRKKILKTKRLSSIMVLFSDIPQIKQFYLNIKPNIDTIYNFGVSCGVSLFKCYINTYTYIQTIYNQLYSEYPYFTLSMDNIDFYKQLLFSWIGNYNVEPNEKGWMLTQFLMKNKKLINSKCYETCLPKIPAYLCKDLEFLPKESIDSVTTKYDESVDAIKSIVFGSYKIQEGLSIMKLYDHYTCRSVFRDIPICVDTILPIQKCKNHFINVEYTHPDLKHTIPIDLTHMYLVNNIVLSPLFLHYILSLQPLSYIIDDEYVINIMDQDINMFQLTYYKYIIFDKDQYYVKEWSLPGKYMGSDQENHITTSSSSSDSISDIDHTNKDDSPEKHSPHPEYSSDSM</sequence>
<dbReference type="AlphaFoldDB" id="A0A6C0ATU8"/>
<proteinExistence type="predicted"/>
<protein>
    <submittedName>
        <fullName evidence="2">Uncharacterized protein</fullName>
    </submittedName>
</protein>
<feature type="region of interest" description="Disordered" evidence="1">
    <location>
        <begin position="308"/>
        <end position="349"/>
    </location>
</feature>
<accession>A0A6C0ATU8</accession>
<evidence type="ECO:0000313" key="2">
    <source>
        <dbReference type="EMBL" id="QHS83168.1"/>
    </source>
</evidence>
<evidence type="ECO:0000256" key="1">
    <source>
        <dbReference type="SAM" id="MobiDB-lite"/>
    </source>
</evidence>
<feature type="compositionally biased region" description="Low complexity" evidence="1">
    <location>
        <begin position="312"/>
        <end position="323"/>
    </location>
</feature>
<organism evidence="2">
    <name type="scientific">viral metagenome</name>
    <dbReference type="NCBI Taxonomy" id="1070528"/>
    <lineage>
        <taxon>unclassified sequences</taxon>
        <taxon>metagenomes</taxon>
        <taxon>organismal metagenomes</taxon>
    </lineage>
</organism>
<feature type="compositionally biased region" description="Basic and acidic residues" evidence="1">
    <location>
        <begin position="325"/>
        <end position="341"/>
    </location>
</feature>